<evidence type="ECO:0000313" key="5">
    <source>
        <dbReference type="Proteomes" id="UP000728647"/>
    </source>
</evidence>
<feature type="transmembrane region" description="Helical" evidence="1">
    <location>
        <begin position="149"/>
        <end position="173"/>
    </location>
</feature>
<evidence type="ECO:0000313" key="4">
    <source>
        <dbReference type="EMBL" id="NUC72320.1"/>
    </source>
</evidence>
<feature type="transmembrane region" description="Helical" evidence="1">
    <location>
        <begin position="26"/>
        <end position="48"/>
    </location>
</feature>
<feature type="domain" description="Potassium channel" evidence="2">
    <location>
        <begin position="106"/>
        <end position="176"/>
    </location>
</feature>
<protein>
    <submittedName>
        <fullName evidence="3">Two pore domain potassium channel family protein</fullName>
    </submittedName>
</protein>
<keyword evidence="1" id="KW-1133">Transmembrane helix</keyword>
<dbReference type="OrthoDB" id="263876at2157"/>
<evidence type="ECO:0000313" key="3">
    <source>
        <dbReference type="EMBL" id="NUB91855.1"/>
    </source>
</evidence>
<reference evidence="3 6" key="1">
    <citation type="submission" date="2020-06" db="EMBL/GenBank/DDBJ databases">
        <title>Haloterrigena sp. nov., an extremely halophilic archaeon isolated from a saline sediment.</title>
        <authorList>
            <person name="Liu B.-B."/>
        </authorList>
    </citation>
    <scope>NUCLEOTIDE SEQUENCE</scope>
    <source>
        <strain evidence="3">SYSU A121-1</strain>
        <strain evidence="4 6">SYSU A558-1</strain>
    </source>
</reference>
<dbReference type="Proteomes" id="UP001016761">
    <property type="component" value="Unassembled WGS sequence"/>
</dbReference>
<evidence type="ECO:0000256" key="1">
    <source>
        <dbReference type="SAM" id="Phobius"/>
    </source>
</evidence>
<keyword evidence="3" id="KW-0406">Ion transport</keyword>
<dbReference type="Gene3D" id="1.10.287.70">
    <property type="match status" value="1"/>
</dbReference>
<dbReference type="Proteomes" id="UP000728647">
    <property type="component" value="Unassembled WGS sequence"/>
</dbReference>
<evidence type="ECO:0000259" key="2">
    <source>
        <dbReference type="Pfam" id="PF07885"/>
    </source>
</evidence>
<keyword evidence="3" id="KW-0407">Ion channel</keyword>
<dbReference type="SUPFAM" id="SSF81324">
    <property type="entry name" value="Voltage-gated potassium channels"/>
    <property type="match status" value="1"/>
</dbReference>
<keyword evidence="1" id="KW-0472">Membrane</keyword>
<dbReference type="GO" id="GO:0034220">
    <property type="term" value="P:monoatomic ion transmembrane transport"/>
    <property type="evidence" value="ECO:0007669"/>
    <property type="project" value="UniProtKB-KW"/>
</dbReference>
<accession>A0A8J8KBY6</accession>
<gene>
    <name evidence="3" type="ORF">HT576_12600</name>
    <name evidence="4" type="ORF">HTZ84_08350</name>
</gene>
<keyword evidence="3" id="KW-0813">Transport</keyword>
<dbReference type="InterPro" id="IPR013099">
    <property type="entry name" value="K_chnl_dom"/>
</dbReference>
<proteinExistence type="predicted"/>
<keyword evidence="6" id="KW-1185">Reference proteome</keyword>
<organism evidence="3 5">
    <name type="scientific">Haloterrigena gelatinilytica</name>
    <dbReference type="NCBI Taxonomy" id="2741724"/>
    <lineage>
        <taxon>Archaea</taxon>
        <taxon>Methanobacteriati</taxon>
        <taxon>Methanobacteriota</taxon>
        <taxon>Stenosarchaea group</taxon>
        <taxon>Halobacteria</taxon>
        <taxon>Halobacteriales</taxon>
        <taxon>Natrialbaceae</taxon>
        <taxon>Haloterrigena</taxon>
    </lineage>
</organism>
<comment type="caution">
    <text evidence="3">The sequence shown here is derived from an EMBL/GenBank/DDBJ whole genome shotgun (WGS) entry which is preliminary data.</text>
</comment>
<feature type="transmembrane region" description="Helical" evidence="1">
    <location>
        <begin position="85"/>
        <end position="107"/>
    </location>
</feature>
<keyword evidence="1" id="KW-0812">Transmembrane</keyword>
<dbReference type="EMBL" id="JABURA010000001">
    <property type="protein sequence ID" value="NUB91855.1"/>
    <property type="molecule type" value="Genomic_DNA"/>
</dbReference>
<name>A0A8J8KBY6_9EURY</name>
<dbReference type="AlphaFoldDB" id="A0A8J8KBY6"/>
<sequence length="354" mass="38424">MVSFGFLSVTPGAVESLSSTGPVRLLSLVVGIGCLSVAIVDLFWTILWDDKGAGPLSSRLMVSAWHRLRTLGDERDQGLSIGGPLILALNLFVWVGLIWLGWTLVFAGSEDALVHSRPTGPVTWIGRFYFVAQTMFTMGNGDFYPGTSLWQVAAALTTASGMLFVTLGVSYVISVLDGVTGRRSYANSVLGIGKRGETFVTTGWNGEDFDQFDHLLDTLSAELSDLGAQHKIHPILHYYHSDELLDSSARAVVVFDEALTLLRFGVPEEHRPNDALIASARSNAESYLNAYTDTIEPADQVPPAPDLDHLREAGVPTVSDAEFADALADLDERRRQLRAVIEASGREWPSGSDD</sequence>
<dbReference type="RefSeq" id="WP_174680252.1">
    <property type="nucleotide sequence ID" value="NZ_JABUQZ010000001.1"/>
</dbReference>
<dbReference type="EMBL" id="JABUQZ010000001">
    <property type="protein sequence ID" value="NUC72320.1"/>
    <property type="molecule type" value="Genomic_DNA"/>
</dbReference>
<evidence type="ECO:0000313" key="6">
    <source>
        <dbReference type="Proteomes" id="UP001016761"/>
    </source>
</evidence>
<dbReference type="Pfam" id="PF07885">
    <property type="entry name" value="Ion_trans_2"/>
    <property type="match status" value="1"/>
</dbReference>